<protein>
    <submittedName>
        <fullName evidence="1">Uncharacterized protein</fullName>
    </submittedName>
</protein>
<dbReference type="EMBL" id="JBJXBP010000006">
    <property type="protein sequence ID" value="KAL3826148.1"/>
    <property type="molecule type" value="Genomic_DNA"/>
</dbReference>
<accession>A0ABD3SNT7</accession>
<gene>
    <name evidence="1" type="ORF">ACJIZ3_022177</name>
</gene>
<name>A0ABD3SNT7_9LAMI</name>
<reference evidence="1 2" key="1">
    <citation type="submission" date="2024-12" db="EMBL/GenBank/DDBJ databases">
        <title>The unique morphological basis and parallel evolutionary history of personate flowers in Penstemon.</title>
        <authorList>
            <person name="Depatie T.H."/>
            <person name="Wessinger C.A."/>
        </authorList>
    </citation>
    <scope>NUCLEOTIDE SEQUENCE [LARGE SCALE GENOMIC DNA]</scope>
    <source>
        <strain evidence="1">WTNN_2</strain>
        <tissue evidence="1">Leaf</tissue>
    </source>
</reference>
<keyword evidence="2" id="KW-1185">Reference proteome</keyword>
<comment type="caution">
    <text evidence="1">The sequence shown here is derived from an EMBL/GenBank/DDBJ whole genome shotgun (WGS) entry which is preliminary data.</text>
</comment>
<sequence length="190" mass="21386">MLLQSHNPNQASGISPVNLFVERSNDPSSVKFPIDSGIRAIEAIKSYVNDLKIRPAFIDPRTPYTTLAKDVGIFPSILFQLRSKVFRPQLTENESGISPVKLFLPRSNTPRRKEPRKGSEVPNVDWNGFLKVITRVIHVDSKCWWHRQGAIELVGSGNSCKLQEARFSLVSCGNWENSELLLLTSTEKLL</sequence>
<dbReference type="AlphaFoldDB" id="A0ABD3SNT7"/>
<organism evidence="1 2">
    <name type="scientific">Penstemon smallii</name>
    <dbReference type="NCBI Taxonomy" id="265156"/>
    <lineage>
        <taxon>Eukaryota</taxon>
        <taxon>Viridiplantae</taxon>
        <taxon>Streptophyta</taxon>
        <taxon>Embryophyta</taxon>
        <taxon>Tracheophyta</taxon>
        <taxon>Spermatophyta</taxon>
        <taxon>Magnoliopsida</taxon>
        <taxon>eudicotyledons</taxon>
        <taxon>Gunneridae</taxon>
        <taxon>Pentapetalae</taxon>
        <taxon>asterids</taxon>
        <taxon>lamiids</taxon>
        <taxon>Lamiales</taxon>
        <taxon>Plantaginaceae</taxon>
        <taxon>Cheloneae</taxon>
        <taxon>Penstemon</taxon>
    </lineage>
</organism>
<proteinExistence type="predicted"/>
<evidence type="ECO:0000313" key="2">
    <source>
        <dbReference type="Proteomes" id="UP001634393"/>
    </source>
</evidence>
<evidence type="ECO:0000313" key="1">
    <source>
        <dbReference type="EMBL" id="KAL3826148.1"/>
    </source>
</evidence>
<dbReference type="Proteomes" id="UP001634393">
    <property type="component" value="Unassembled WGS sequence"/>
</dbReference>